<feature type="region of interest" description="Disordered" evidence="1">
    <location>
        <begin position="277"/>
        <end position="321"/>
    </location>
</feature>
<evidence type="ECO:0000256" key="2">
    <source>
        <dbReference type="SAM" id="SignalP"/>
    </source>
</evidence>
<keyword evidence="2" id="KW-0732">Signal</keyword>
<name>A0ABM7RC89_9BACT</name>
<feature type="region of interest" description="Disordered" evidence="1">
    <location>
        <begin position="358"/>
        <end position="433"/>
    </location>
</feature>
<evidence type="ECO:0000313" key="4">
    <source>
        <dbReference type="Proteomes" id="UP001374893"/>
    </source>
</evidence>
<feature type="compositionally biased region" description="Acidic residues" evidence="1">
    <location>
        <begin position="307"/>
        <end position="321"/>
    </location>
</feature>
<protein>
    <submittedName>
        <fullName evidence="3">Uncharacterized protein</fullName>
    </submittedName>
</protein>
<feature type="signal peptide" evidence="2">
    <location>
        <begin position="1"/>
        <end position="37"/>
    </location>
</feature>
<dbReference type="EMBL" id="AP024702">
    <property type="protein sequence ID" value="BCX47276.1"/>
    <property type="molecule type" value="Genomic_DNA"/>
</dbReference>
<feature type="chain" id="PRO_5047439182" evidence="2">
    <location>
        <begin position="38"/>
        <end position="771"/>
    </location>
</feature>
<feature type="region of interest" description="Disordered" evidence="1">
    <location>
        <begin position="218"/>
        <end position="253"/>
    </location>
</feature>
<reference evidence="3 4" key="1">
    <citation type="submission" date="2021-06" db="EMBL/GenBank/DDBJ databases">
        <title>Complete genome of Haloferula helveola possessing various polysaccharide degrading enzymes.</title>
        <authorList>
            <person name="Takami H."/>
            <person name="Huang C."/>
            <person name="Hamasaki K."/>
        </authorList>
    </citation>
    <scope>NUCLEOTIDE SEQUENCE [LARGE SCALE GENOMIC DNA]</scope>
    <source>
        <strain evidence="3 4">CN-1</strain>
    </source>
</reference>
<keyword evidence="4" id="KW-1185">Reference proteome</keyword>
<accession>A0ABM7RC89</accession>
<sequence length="771" mass="79273">MRKRTLHPLSAHALRRIVHLGGISLPLALLLAGNAAAQVTVTNDGSTAPTLGLSDTGYITASNGRFGWDEGELHGQRFTLANSITLDSIYIAYNGFGADSGSFTITVDAGDDGSNEISETGITLDSADFSGVDQGDANSGPIYWMRWDLSTHNLTLPAGTSSFLISLDSEGNPGSGWLLAPLYNNGNPYAGGRTLGLSGGASGNDALFAVTAQVPDADSDGLPDDYELANTNPPSTTALVPALDDDGDGLSNEQEFLGQDALGAEHGFGQTQAILADTDGDGLEDGPEVAGTDNGDASHGYGATNPNDDDSDDDGIGDNDEVIGALNTAHLNESTDPNDEDTDSDLMNDLYEVTNNLLGGLDPNDVTDGGLGMDLDGDGIDNLEEHDATPQTRADKADTDGDGYDDPAEDSFGSWLNATATGTSPVDPDSDGDGLLDGDENLDLGSFQGAGVTPAWCDPNVFDTDGDLYGDGDEVAAGTDPNLDTSVPTGIPFRSVDFSGTGGGWQSAGGTTLESTTELLPGTGQYALIDASTTGNGLRIEHGNPAAPFYCSVDLRVEGALGVAGAGGFNILSAGIPSILSDAGTHCILRLFDDGSVQAYDGSAFLSVVPAGGIAESTTYTAQIDHDVLGGTWAARVYDRAAGTLVGSITGVPTRPTSDPNADPLYFTVGFQPPVQDSWDVAVDNMLVSLNPIIVPVTSVLSITDTGFNGTAFEMTVTGFDTSKMYVLKRSTDLVTFTGVGSAFTPAGTTQVVSDDPAPAGAAFYQVEEVP</sequence>
<evidence type="ECO:0000313" key="3">
    <source>
        <dbReference type="EMBL" id="BCX47276.1"/>
    </source>
</evidence>
<feature type="compositionally biased region" description="Polar residues" evidence="1">
    <location>
        <begin position="414"/>
        <end position="424"/>
    </location>
</feature>
<dbReference type="Proteomes" id="UP001374893">
    <property type="component" value="Chromosome"/>
</dbReference>
<proteinExistence type="predicted"/>
<organism evidence="3 4">
    <name type="scientific">Haloferula helveola</name>
    <dbReference type="NCBI Taxonomy" id="490095"/>
    <lineage>
        <taxon>Bacteria</taxon>
        <taxon>Pseudomonadati</taxon>
        <taxon>Verrucomicrobiota</taxon>
        <taxon>Verrucomicrobiia</taxon>
        <taxon>Verrucomicrobiales</taxon>
        <taxon>Verrucomicrobiaceae</taxon>
        <taxon>Haloferula</taxon>
    </lineage>
</organism>
<feature type="compositionally biased region" description="Basic and acidic residues" evidence="1">
    <location>
        <begin position="383"/>
        <end position="399"/>
    </location>
</feature>
<feature type="compositionally biased region" description="Acidic residues" evidence="1">
    <location>
        <begin position="218"/>
        <end position="227"/>
    </location>
</feature>
<feature type="compositionally biased region" description="Polar residues" evidence="1">
    <location>
        <begin position="229"/>
        <end position="238"/>
    </location>
</feature>
<dbReference type="RefSeq" id="WP_338689388.1">
    <property type="nucleotide sequence ID" value="NZ_AP024702.1"/>
</dbReference>
<evidence type="ECO:0000256" key="1">
    <source>
        <dbReference type="SAM" id="MobiDB-lite"/>
    </source>
</evidence>
<feature type="compositionally biased region" description="Acidic residues" evidence="1">
    <location>
        <begin position="400"/>
        <end position="409"/>
    </location>
</feature>
<gene>
    <name evidence="3" type="ORF">HAHE_11840</name>
</gene>
<feature type="compositionally biased region" description="Acidic residues" evidence="1">
    <location>
        <begin position="278"/>
        <end position="287"/>
    </location>
</feature>